<feature type="repeat" description="ANK" evidence="3">
    <location>
        <begin position="104"/>
        <end position="128"/>
    </location>
</feature>
<dbReference type="PROSITE" id="PS50088">
    <property type="entry name" value="ANK_REPEAT"/>
    <property type="match status" value="1"/>
</dbReference>
<reference evidence="4 5" key="1">
    <citation type="submission" date="2018-07" db="EMBL/GenBank/DDBJ databases">
        <title>Complete genome sequence of a Pseudomonas plecoglossicida strain pathogenic to the marine fish, Larimichthys crocea.</title>
        <authorList>
            <person name="Tao Z."/>
        </authorList>
    </citation>
    <scope>NUCLEOTIDE SEQUENCE [LARGE SCALE GENOMIC DNA]</scope>
    <source>
        <strain evidence="4 5">XSDHY-P</strain>
    </source>
</reference>
<dbReference type="InterPro" id="IPR050776">
    <property type="entry name" value="Ank_Repeat/CDKN_Inhibitor"/>
</dbReference>
<dbReference type="SUPFAM" id="SSF48403">
    <property type="entry name" value="Ankyrin repeat"/>
    <property type="match status" value="1"/>
</dbReference>
<dbReference type="PROSITE" id="PS50297">
    <property type="entry name" value="ANK_REP_REGION"/>
    <property type="match status" value="1"/>
</dbReference>
<keyword evidence="2 3" id="KW-0040">ANK repeat</keyword>
<accession>A0AAD0QYI4</accession>
<dbReference type="RefSeq" id="WP_016392930.1">
    <property type="nucleotide sequence ID" value="NZ_BSOM01000034.1"/>
</dbReference>
<name>A0AAD0QYI4_PSEDL</name>
<protein>
    <submittedName>
        <fullName evidence="4">Ankyrin repeat domain-containing protein</fullName>
    </submittedName>
</protein>
<sequence length="184" mass="20830">MAGDEDKKAMLLWLSLLDAKALRKIYGYDDPDNEASKRRLMQVWKEHKERNRLLQQDAEAHAAKTASLKKHQSQVFIREVKNSNTLYAEMLMKTGADVNSQDKYGMTALHYAAATGFRPCVRMLVNSGLCNYLLKDNKGRLASELAYEWGKDYAVGLLLQKKEVRQAYEESQSSPVDTPDGDAP</sequence>
<organism evidence="4 5">
    <name type="scientific">Pseudomonas plecoglossicida</name>
    <dbReference type="NCBI Taxonomy" id="70775"/>
    <lineage>
        <taxon>Bacteria</taxon>
        <taxon>Pseudomonadati</taxon>
        <taxon>Pseudomonadota</taxon>
        <taxon>Gammaproteobacteria</taxon>
        <taxon>Pseudomonadales</taxon>
        <taxon>Pseudomonadaceae</taxon>
        <taxon>Pseudomonas</taxon>
    </lineage>
</organism>
<dbReference type="EMBL" id="CP031146">
    <property type="protein sequence ID" value="AXM98048.1"/>
    <property type="molecule type" value="Genomic_DNA"/>
</dbReference>
<dbReference type="PANTHER" id="PTHR24201">
    <property type="entry name" value="ANK_REP_REGION DOMAIN-CONTAINING PROTEIN"/>
    <property type="match status" value="1"/>
</dbReference>
<dbReference type="Gene3D" id="1.25.40.20">
    <property type="entry name" value="Ankyrin repeat-containing domain"/>
    <property type="match status" value="1"/>
</dbReference>
<gene>
    <name evidence="4" type="ORF">DVB73_20835</name>
</gene>
<evidence type="ECO:0000256" key="1">
    <source>
        <dbReference type="ARBA" id="ARBA00022737"/>
    </source>
</evidence>
<dbReference type="PANTHER" id="PTHR24201:SF16">
    <property type="entry name" value="ANKYRIN-1-LIKE-RELATED"/>
    <property type="match status" value="1"/>
</dbReference>
<dbReference type="GeneID" id="49615867"/>
<evidence type="ECO:0000313" key="4">
    <source>
        <dbReference type="EMBL" id="AXM98048.1"/>
    </source>
</evidence>
<evidence type="ECO:0000256" key="3">
    <source>
        <dbReference type="PROSITE-ProRule" id="PRU00023"/>
    </source>
</evidence>
<dbReference type="Pfam" id="PF12796">
    <property type="entry name" value="Ank_2"/>
    <property type="match status" value="1"/>
</dbReference>
<keyword evidence="1" id="KW-0677">Repeat</keyword>
<evidence type="ECO:0000256" key="2">
    <source>
        <dbReference type="ARBA" id="ARBA00023043"/>
    </source>
</evidence>
<dbReference type="InterPro" id="IPR036770">
    <property type="entry name" value="Ankyrin_rpt-contain_sf"/>
</dbReference>
<evidence type="ECO:0000313" key="5">
    <source>
        <dbReference type="Proteomes" id="UP000256503"/>
    </source>
</evidence>
<proteinExistence type="predicted"/>
<dbReference type="AlphaFoldDB" id="A0AAD0QYI4"/>
<dbReference type="Proteomes" id="UP000256503">
    <property type="component" value="Chromosome"/>
</dbReference>
<dbReference type="InterPro" id="IPR002110">
    <property type="entry name" value="Ankyrin_rpt"/>
</dbReference>